<reference evidence="1 2" key="1">
    <citation type="journal article" date="2012" name="J. Bacteriol.">
        <title>Draft Genome Sequence of Mesorhizobium alhagi CCNWXJ12-2T, a Novel Salt-Resistant Species Isolated from the Desert of Northwestern China.</title>
        <authorList>
            <person name="Zhou M."/>
            <person name="Chen W."/>
            <person name="Chen H."/>
            <person name="Wei G."/>
        </authorList>
    </citation>
    <scope>NUCLEOTIDE SEQUENCE [LARGE SCALE GENOMIC DNA]</scope>
    <source>
        <strain evidence="1 2">CCNWXJ12-2</strain>
    </source>
</reference>
<organism evidence="1 2">
    <name type="scientific">Mesorhizobium alhagi CCNWXJ12-2</name>
    <dbReference type="NCBI Taxonomy" id="1107882"/>
    <lineage>
        <taxon>Bacteria</taxon>
        <taxon>Pseudomonadati</taxon>
        <taxon>Pseudomonadota</taxon>
        <taxon>Alphaproteobacteria</taxon>
        <taxon>Hyphomicrobiales</taxon>
        <taxon>Phyllobacteriaceae</taxon>
        <taxon>Allomesorhizobium</taxon>
    </lineage>
</organism>
<accession>H0HXE6</accession>
<dbReference type="AlphaFoldDB" id="H0HXE6"/>
<evidence type="ECO:0000313" key="2">
    <source>
        <dbReference type="Proteomes" id="UP000003250"/>
    </source>
</evidence>
<sequence length="46" mass="4690">MAIIASKDGVLSGVLLSNVCPEGIGPDQTCADCGFGLLYCGRFALL</sequence>
<dbReference type="Proteomes" id="UP000003250">
    <property type="component" value="Unassembled WGS sequence"/>
</dbReference>
<keyword evidence="2" id="KW-1185">Reference proteome</keyword>
<gene>
    <name evidence="1" type="ORF">MAXJ12_24327</name>
</gene>
<proteinExistence type="predicted"/>
<name>H0HXE6_9HYPH</name>
<evidence type="ECO:0000313" key="1">
    <source>
        <dbReference type="EMBL" id="EHK54557.1"/>
    </source>
</evidence>
<protein>
    <submittedName>
        <fullName evidence="1">Uncharacterized protein</fullName>
    </submittedName>
</protein>
<dbReference type="EMBL" id="AHAM01000206">
    <property type="protein sequence ID" value="EHK54557.1"/>
    <property type="molecule type" value="Genomic_DNA"/>
</dbReference>